<reference evidence="2 3" key="1">
    <citation type="submission" date="2021-11" db="EMBL/GenBank/DDBJ databases">
        <title>Draft genome sequence of Actinomycetospora sp. SF1 isolated from the rhizosphere soil.</title>
        <authorList>
            <person name="Duangmal K."/>
            <person name="Chantavorakit T."/>
        </authorList>
    </citation>
    <scope>NUCLEOTIDE SEQUENCE [LARGE SCALE GENOMIC DNA]</scope>
    <source>
        <strain evidence="2 3">TBRC 5722</strain>
    </source>
</reference>
<accession>A0ABS8PCY3</accession>
<feature type="transmembrane region" description="Helical" evidence="1">
    <location>
        <begin position="125"/>
        <end position="149"/>
    </location>
</feature>
<protein>
    <recommendedName>
        <fullName evidence="4">Transmembrane protein</fullName>
    </recommendedName>
</protein>
<dbReference type="Proteomes" id="UP001199469">
    <property type="component" value="Unassembled WGS sequence"/>
</dbReference>
<comment type="caution">
    <text evidence="2">The sequence shown here is derived from an EMBL/GenBank/DDBJ whole genome shotgun (WGS) entry which is preliminary data.</text>
</comment>
<feature type="transmembrane region" description="Helical" evidence="1">
    <location>
        <begin position="96"/>
        <end position="119"/>
    </location>
</feature>
<organism evidence="2 3">
    <name type="scientific">Actinomycetospora endophytica</name>
    <dbReference type="NCBI Taxonomy" id="2291215"/>
    <lineage>
        <taxon>Bacteria</taxon>
        <taxon>Bacillati</taxon>
        <taxon>Actinomycetota</taxon>
        <taxon>Actinomycetes</taxon>
        <taxon>Pseudonocardiales</taxon>
        <taxon>Pseudonocardiaceae</taxon>
        <taxon>Actinomycetospora</taxon>
    </lineage>
</organism>
<name>A0ABS8PCY3_9PSEU</name>
<keyword evidence="1" id="KW-1133">Transmembrane helix</keyword>
<proteinExistence type="predicted"/>
<dbReference type="RefSeq" id="WP_230737423.1">
    <property type="nucleotide sequence ID" value="NZ_JAJNDB010000004.1"/>
</dbReference>
<keyword evidence="1" id="KW-0812">Transmembrane</keyword>
<keyword evidence="3" id="KW-1185">Reference proteome</keyword>
<gene>
    <name evidence="2" type="ORF">LQ327_21000</name>
</gene>
<sequence>MEHITPGQAGAALEAVEDARARVADEVGLPRGYWWAMAAGWLALGAIGDLAPPWLVMAATLVFGVAHATLASRLLAGRRRTQRLQVSAVVAGRRTAVIVVGILVGLVAITIGAGLALYADGAHHPGLWAGVLGAAVIGFGGPEILRVLLRGRART</sequence>
<evidence type="ECO:0000256" key="1">
    <source>
        <dbReference type="SAM" id="Phobius"/>
    </source>
</evidence>
<dbReference type="EMBL" id="JAJNDB010000004">
    <property type="protein sequence ID" value="MCD2195853.1"/>
    <property type="molecule type" value="Genomic_DNA"/>
</dbReference>
<evidence type="ECO:0000313" key="2">
    <source>
        <dbReference type="EMBL" id="MCD2195853.1"/>
    </source>
</evidence>
<feature type="transmembrane region" description="Helical" evidence="1">
    <location>
        <begin position="54"/>
        <end position="75"/>
    </location>
</feature>
<evidence type="ECO:0000313" key="3">
    <source>
        <dbReference type="Proteomes" id="UP001199469"/>
    </source>
</evidence>
<evidence type="ECO:0008006" key="4">
    <source>
        <dbReference type="Google" id="ProtNLM"/>
    </source>
</evidence>
<keyword evidence="1" id="KW-0472">Membrane</keyword>